<name>A0A916DXF8_9BACT</name>
<dbReference type="SUPFAM" id="SSF54001">
    <property type="entry name" value="Cysteine proteinases"/>
    <property type="match status" value="1"/>
</dbReference>
<organism evidence="4 5">
    <name type="scientific">Aureispira anguillae</name>
    <dbReference type="NCBI Taxonomy" id="2864201"/>
    <lineage>
        <taxon>Bacteria</taxon>
        <taxon>Pseudomonadati</taxon>
        <taxon>Bacteroidota</taxon>
        <taxon>Saprospiria</taxon>
        <taxon>Saprospirales</taxon>
        <taxon>Saprospiraceae</taxon>
        <taxon>Aureispira</taxon>
    </lineage>
</organism>
<feature type="transmembrane region" description="Helical" evidence="2">
    <location>
        <begin position="47"/>
        <end position="66"/>
    </location>
</feature>
<evidence type="ECO:0000313" key="5">
    <source>
        <dbReference type="Proteomes" id="UP001060919"/>
    </source>
</evidence>
<feature type="domain" description="Transglutaminase-like" evidence="3">
    <location>
        <begin position="307"/>
        <end position="392"/>
    </location>
</feature>
<keyword evidence="2" id="KW-1133">Transmembrane helix</keyword>
<dbReference type="Pfam" id="PF01841">
    <property type="entry name" value="Transglut_core"/>
    <property type="match status" value="1"/>
</dbReference>
<dbReference type="EMBL" id="AP026867">
    <property type="protein sequence ID" value="BDS15041.1"/>
    <property type="molecule type" value="Genomic_DNA"/>
</dbReference>
<keyword evidence="1" id="KW-0175">Coiled coil</keyword>
<dbReference type="RefSeq" id="WP_264790229.1">
    <property type="nucleotide sequence ID" value="NZ_AP026867.1"/>
</dbReference>
<feature type="coiled-coil region" evidence="1">
    <location>
        <begin position="203"/>
        <end position="254"/>
    </location>
</feature>
<dbReference type="Proteomes" id="UP001060919">
    <property type="component" value="Chromosome"/>
</dbReference>
<evidence type="ECO:0000313" key="4">
    <source>
        <dbReference type="EMBL" id="BDS15041.1"/>
    </source>
</evidence>
<dbReference type="AlphaFoldDB" id="A0A916DXF8"/>
<feature type="transmembrane region" description="Helical" evidence="2">
    <location>
        <begin position="135"/>
        <end position="156"/>
    </location>
</feature>
<proteinExistence type="predicted"/>
<evidence type="ECO:0000256" key="1">
    <source>
        <dbReference type="SAM" id="Coils"/>
    </source>
</evidence>
<feature type="transmembrane region" description="Helical" evidence="2">
    <location>
        <begin position="7"/>
        <end position="27"/>
    </location>
</feature>
<keyword evidence="2" id="KW-0812">Transmembrane</keyword>
<sequence>MNIGQKILAGIGVLGLLLLTPVIFYTFGNTVPIDFLGDKLGSLGTPSVLTFVAFCMIGTMALLGGGKNLSATLVSLFIGGLLISTAVEISFLAWFKEIVTNVEFLSNLKLNLLAGVFVLLVGMLLSFVEKVNFKVELFVLLLLPLSFLVGSSYAGILPNQSSFNISMNEGMQSLKGMIDAKYLAQENVQKYVEDVAEDETLTEEEKVAKMENLQQKIAKLESEKDILQRLKSENEAYKKRIAEQEEQLKEYEWCAGSRDSSSQVRSYAEAVVPNQPCVRDFAVSLVKEQQGAYYDIRRGTPSEKGMQQICVLHYYLANNWKYISDPTMIRNDYNSPANRTIALGLAGDCDDFSILNASCVEAIGGITRIMVGTCSGGAHAWAEVLIGNKSQWNAAVKTIRNYYNNPYKKIIPSIDDEGNYWLPLDWYMGEYTCNDNPTQMETYYTSKEQLTKGLKRLSY</sequence>
<evidence type="ECO:0000256" key="2">
    <source>
        <dbReference type="SAM" id="Phobius"/>
    </source>
</evidence>
<evidence type="ECO:0000259" key="3">
    <source>
        <dbReference type="Pfam" id="PF01841"/>
    </source>
</evidence>
<keyword evidence="2" id="KW-0472">Membrane</keyword>
<feature type="transmembrane region" description="Helical" evidence="2">
    <location>
        <begin position="73"/>
        <end position="95"/>
    </location>
</feature>
<reference evidence="4" key="1">
    <citation type="submission" date="2022-09" db="EMBL/GenBank/DDBJ databases">
        <title>Aureispira anguillicida sp. nov., isolated from Leptocephalus of Japanese eel Anguilla japonica.</title>
        <authorList>
            <person name="Yuasa K."/>
            <person name="Mekata T."/>
            <person name="Ikunari K."/>
        </authorList>
    </citation>
    <scope>NUCLEOTIDE SEQUENCE</scope>
    <source>
        <strain evidence="4">EL160426</strain>
    </source>
</reference>
<dbReference type="InterPro" id="IPR038765">
    <property type="entry name" value="Papain-like_cys_pep_sf"/>
</dbReference>
<keyword evidence="5" id="KW-1185">Reference proteome</keyword>
<gene>
    <name evidence="4" type="ORF">AsAng_0058230</name>
</gene>
<dbReference type="Gene3D" id="3.10.620.30">
    <property type="match status" value="1"/>
</dbReference>
<protein>
    <recommendedName>
        <fullName evidence="3">Transglutaminase-like domain-containing protein</fullName>
    </recommendedName>
</protein>
<accession>A0A916DXF8</accession>
<dbReference type="KEGG" id="aup:AsAng_0058230"/>
<dbReference type="InterPro" id="IPR002931">
    <property type="entry name" value="Transglutaminase-like"/>
</dbReference>
<feature type="transmembrane region" description="Helical" evidence="2">
    <location>
        <begin position="110"/>
        <end position="128"/>
    </location>
</feature>